<dbReference type="RefSeq" id="WP_168081207.1">
    <property type="nucleotide sequence ID" value="NZ_JAAVJI010000001.1"/>
</dbReference>
<evidence type="ECO:0000256" key="1">
    <source>
        <dbReference type="SAM" id="MobiDB-lite"/>
    </source>
</evidence>
<reference evidence="3 4" key="1">
    <citation type="submission" date="2020-03" db="EMBL/GenBank/DDBJ databases">
        <authorList>
            <person name="Wang L."/>
            <person name="He N."/>
            <person name="Li Y."/>
            <person name="Fang Y."/>
            <person name="Zhang F."/>
        </authorList>
    </citation>
    <scope>NUCLEOTIDE SEQUENCE [LARGE SCALE GENOMIC DNA]</scope>
    <source>
        <strain evidence="4">hsmgli-8</strain>
    </source>
</reference>
<organism evidence="3 4">
    <name type="scientific">Pseudomonas quercus</name>
    <dbReference type="NCBI Taxonomy" id="2722792"/>
    <lineage>
        <taxon>Bacteria</taxon>
        <taxon>Pseudomonadati</taxon>
        <taxon>Pseudomonadota</taxon>
        <taxon>Gammaproteobacteria</taxon>
        <taxon>Pseudomonadales</taxon>
        <taxon>Pseudomonadaceae</taxon>
        <taxon>Pseudomonas</taxon>
    </lineage>
</organism>
<keyword evidence="4" id="KW-1185">Reference proteome</keyword>
<protein>
    <submittedName>
        <fullName evidence="3">Uncharacterized protein</fullName>
    </submittedName>
</protein>
<dbReference type="Proteomes" id="UP000746535">
    <property type="component" value="Unassembled WGS sequence"/>
</dbReference>
<comment type="caution">
    <text evidence="3">The sequence shown here is derived from an EMBL/GenBank/DDBJ whole genome shotgun (WGS) entry which is preliminary data.</text>
</comment>
<feature type="compositionally biased region" description="Basic and acidic residues" evidence="1">
    <location>
        <begin position="67"/>
        <end position="81"/>
    </location>
</feature>
<evidence type="ECO:0000256" key="2">
    <source>
        <dbReference type="SAM" id="SignalP"/>
    </source>
</evidence>
<gene>
    <name evidence="3" type="ORF">HBH25_02680</name>
</gene>
<accession>A0ABX0Y9X2</accession>
<feature type="region of interest" description="Disordered" evidence="1">
    <location>
        <begin position="26"/>
        <end position="95"/>
    </location>
</feature>
<evidence type="ECO:0000313" key="4">
    <source>
        <dbReference type="Proteomes" id="UP000746535"/>
    </source>
</evidence>
<proteinExistence type="predicted"/>
<keyword evidence="2" id="KW-0732">Signal</keyword>
<evidence type="ECO:0000313" key="3">
    <source>
        <dbReference type="EMBL" id="NJO99769.1"/>
    </source>
</evidence>
<dbReference type="EMBL" id="JAAVJI010000001">
    <property type="protein sequence ID" value="NJO99769.1"/>
    <property type="molecule type" value="Genomic_DNA"/>
</dbReference>
<sequence length="95" mass="10014">MTTYKKAIAGLFLATSMMTAHALAADTTGTGKPDTGVHKEIRSGAAETPTDVKGQGGGILDSGPVKVRPEDQKGGKADKMYDNQYETNKTKKKAE</sequence>
<feature type="chain" id="PRO_5046128627" evidence="2">
    <location>
        <begin position="23"/>
        <end position="95"/>
    </location>
</feature>
<name>A0ABX0Y9X2_9PSED</name>
<feature type="signal peptide" evidence="2">
    <location>
        <begin position="1"/>
        <end position="22"/>
    </location>
</feature>